<protein>
    <submittedName>
        <fullName evidence="1">Uncharacterized protein</fullName>
    </submittedName>
</protein>
<reference evidence="1" key="1">
    <citation type="submission" date="2018-05" db="EMBL/GenBank/DDBJ databases">
        <authorList>
            <person name="Lanie J.A."/>
            <person name="Ng W.-L."/>
            <person name="Kazmierczak K.M."/>
            <person name="Andrzejewski T.M."/>
            <person name="Davidsen T.M."/>
            <person name="Wayne K.J."/>
            <person name="Tettelin H."/>
            <person name="Glass J.I."/>
            <person name="Rusch D."/>
            <person name="Podicherti R."/>
            <person name="Tsui H.-C.T."/>
            <person name="Winkler M.E."/>
        </authorList>
    </citation>
    <scope>NUCLEOTIDE SEQUENCE</scope>
</reference>
<proteinExistence type="predicted"/>
<accession>A0A381R9H2</accession>
<gene>
    <name evidence="1" type="ORF">METZ01_LOCUS38967</name>
</gene>
<name>A0A381R9H2_9ZZZZ</name>
<organism evidence="1">
    <name type="scientific">marine metagenome</name>
    <dbReference type="NCBI Taxonomy" id="408172"/>
    <lineage>
        <taxon>unclassified sequences</taxon>
        <taxon>metagenomes</taxon>
        <taxon>ecological metagenomes</taxon>
    </lineage>
</organism>
<dbReference type="EMBL" id="UINC01001665">
    <property type="protein sequence ID" value="SUZ86113.1"/>
    <property type="molecule type" value="Genomic_DNA"/>
</dbReference>
<evidence type="ECO:0000313" key="1">
    <source>
        <dbReference type="EMBL" id="SUZ86113.1"/>
    </source>
</evidence>
<dbReference type="AlphaFoldDB" id="A0A381R9H2"/>
<sequence>MSNSEKQENPWLFSRVFNPWRYALNQNSQLLVSEVIDKFTKIETTLPLCRPCKCLNVNSFLL</sequence>